<reference evidence="2 3" key="1">
    <citation type="journal article" date="2016" name="Mol. Biol. Evol.">
        <title>Comparative Genomics of Early-Diverging Mushroom-Forming Fungi Provides Insights into the Origins of Lignocellulose Decay Capabilities.</title>
        <authorList>
            <person name="Nagy L.G."/>
            <person name="Riley R."/>
            <person name="Tritt A."/>
            <person name="Adam C."/>
            <person name="Daum C."/>
            <person name="Floudas D."/>
            <person name="Sun H."/>
            <person name="Yadav J.S."/>
            <person name="Pangilinan J."/>
            <person name="Larsson K.H."/>
            <person name="Matsuura K."/>
            <person name="Barry K."/>
            <person name="Labutti K."/>
            <person name="Kuo R."/>
            <person name="Ohm R.A."/>
            <person name="Bhattacharya S.S."/>
            <person name="Shirouzu T."/>
            <person name="Yoshinaga Y."/>
            <person name="Martin F.M."/>
            <person name="Grigoriev I.V."/>
            <person name="Hibbett D.S."/>
        </authorList>
    </citation>
    <scope>NUCLEOTIDE SEQUENCE [LARGE SCALE GENOMIC DNA]</scope>
    <source>
        <strain evidence="2 3">HHB10207 ss-3</strain>
    </source>
</reference>
<dbReference type="EMBL" id="KV428151">
    <property type="protein sequence ID" value="KZT35134.1"/>
    <property type="molecule type" value="Genomic_DNA"/>
</dbReference>
<accession>A0A166AAA6</accession>
<keyword evidence="3" id="KW-1185">Reference proteome</keyword>
<evidence type="ECO:0000313" key="2">
    <source>
        <dbReference type="EMBL" id="KZT35134.1"/>
    </source>
</evidence>
<proteinExistence type="predicted"/>
<dbReference type="AlphaFoldDB" id="A0A166AAA6"/>
<feature type="transmembrane region" description="Helical" evidence="1">
    <location>
        <begin position="77"/>
        <end position="95"/>
    </location>
</feature>
<gene>
    <name evidence="2" type="ORF">SISSUDRAFT_199359</name>
</gene>
<feature type="transmembrane region" description="Helical" evidence="1">
    <location>
        <begin position="115"/>
        <end position="140"/>
    </location>
</feature>
<protein>
    <submittedName>
        <fullName evidence="2">Uncharacterized protein</fullName>
    </submittedName>
</protein>
<keyword evidence="1" id="KW-0472">Membrane</keyword>
<sequence length="184" mass="19870">MLTLDEESSLRTSDVGSDRTLAEQIDPAQASSSTEPPVTQTTNLAMDLVESAVVHGSVLAVYQFSYLLHLEPAVSRLKAPLIIFGISANVIVIILRHCIPHDLLPKNGFFRNAPLYARVLPSIVTKVGYVCSLLSLLVHVWFGNHLALSCVGIVLLILVLVGVALEIYRVVAVGSRTETPATMV</sequence>
<organism evidence="2 3">
    <name type="scientific">Sistotremastrum suecicum HHB10207 ss-3</name>
    <dbReference type="NCBI Taxonomy" id="1314776"/>
    <lineage>
        <taxon>Eukaryota</taxon>
        <taxon>Fungi</taxon>
        <taxon>Dikarya</taxon>
        <taxon>Basidiomycota</taxon>
        <taxon>Agaricomycotina</taxon>
        <taxon>Agaricomycetes</taxon>
        <taxon>Sistotremastrales</taxon>
        <taxon>Sistotremastraceae</taxon>
        <taxon>Sistotremastrum</taxon>
    </lineage>
</organism>
<dbReference type="Proteomes" id="UP000076798">
    <property type="component" value="Unassembled WGS sequence"/>
</dbReference>
<feature type="transmembrane region" description="Helical" evidence="1">
    <location>
        <begin position="146"/>
        <end position="168"/>
    </location>
</feature>
<evidence type="ECO:0000313" key="3">
    <source>
        <dbReference type="Proteomes" id="UP000076798"/>
    </source>
</evidence>
<evidence type="ECO:0000256" key="1">
    <source>
        <dbReference type="SAM" id="Phobius"/>
    </source>
</evidence>
<keyword evidence="1" id="KW-1133">Transmembrane helix</keyword>
<name>A0A166AAA6_9AGAM</name>
<keyword evidence="1" id="KW-0812">Transmembrane</keyword>